<dbReference type="Gene3D" id="1.10.8.210">
    <property type="entry name" value="Sirohaem synthase, dimerisation domain"/>
    <property type="match status" value="1"/>
</dbReference>
<feature type="domain" description="Tetrapyrrole methylase" evidence="18">
    <location>
        <begin position="227"/>
        <end position="436"/>
    </location>
</feature>
<evidence type="ECO:0000256" key="16">
    <source>
        <dbReference type="PIRSR" id="PIRSR036426-1"/>
    </source>
</evidence>
<dbReference type="GO" id="GO:0051266">
    <property type="term" value="F:sirohydrochlorin ferrochelatase activity"/>
    <property type="evidence" value="ECO:0007669"/>
    <property type="project" value="UniProtKB-EC"/>
</dbReference>
<dbReference type="PROSITE" id="PS00840">
    <property type="entry name" value="SUMT_2"/>
    <property type="match status" value="1"/>
</dbReference>
<dbReference type="InterPro" id="IPR003043">
    <property type="entry name" value="Uropor_MeTrfase_CS"/>
</dbReference>
<evidence type="ECO:0000256" key="9">
    <source>
        <dbReference type="ARBA" id="ARBA00023239"/>
    </source>
</evidence>
<dbReference type="Pfam" id="PF10414">
    <property type="entry name" value="CysG_dimeriser"/>
    <property type="match status" value="1"/>
</dbReference>
<evidence type="ECO:0000259" key="20">
    <source>
        <dbReference type="Pfam" id="PF14824"/>
    </source>
</evidence>
<evidence type="ECO:0000256" key="3">
    <source>
        <dbReference type="ARBA" id="ARBA00022573"/>
    </source>
</evidence>
<dbReference type="Pfam" id="PF13241">
    <property type="entry name" value="NAD_binding_7"/>
    <property type="match status" value="1"/>
</dbReference>
<comment type="caution">
    <text evidence="15">Lacks conserved residue(s) required for the propagation of feature annotation.</text>
</comment>
<dbReference type="GO" id="GO:0032259">
    <property type="term" value="P:methylation"/>
    <property type="evidence" value="ECO:0007669"/>
    <property type="project" value="UniProtKB-KW"/>
</dbReference>
<comment type="catalytic activity">
    <reaction evidence="13 15">
        <text>precorrin-2 + NAD(+) = sirohydrochlorin + NADH + 2 H(+)</text>
        <dbReference type="Rhea" id="RHEA:15613"/>
        <dbReference type="ChEBI" id="CHEBI:15378"/>
        <dbReference type="ChEBI" id="CHEBI:57540"/>
        <dbReference type="ChEBI" id="CHEBI:57945"/>
        <dbReference type="ChEBI" id="CHEBI:58351"/>
        <dbReference type="ChEBI" id="CHEBI:58827"/>
        <dbReference type="EC" id="1.3.1.76"/>
    </reaction>
</comment>
<dbReference type="InterPro" id="IPR036291">
    <property type="entry name" value="NAD(P)-bd_dom_sf"/>
</dbReference>
<comment type="similarity">
    <text evidence="2 17">Belongs to the precorrin methyltransferase family.</text>
</comment>
<dbReference type="RefSeq" id="WP_109761381.1">
    <property type="nucleotide sequence ID" value="NZ_QGGU01000001.1"/>
</dbReference>
<keyword evidence="8 15" id="KW-0520">NAD</keyword>
<feature type="binding site" evidence="15">
    <location>
        <position position="315"/>
    </location>
    <ligand>
        <name>S-adenosyl-L-methionine</name>
        <dbReference type="ChEBI" id="CHEBI:59789"/>
    </ligand>
</feature>
<proteinExistence type="inferred from homology"/>
<comment type="pathway">
    <text evidence="15">Cofactor biosynthesis; adenosylcobalamin biosynthesis; sirohydrochlorin from precorrin-2: step 1/1.</text>
</comment>
<feature type="active site" description="Proton acceptor" evidence="15 16">
    <location>
        <position position="257"/>
    </location>
</feature>
<dbReference type="InterPro" id="IPR035996">
    <property type="entry name" value="4pyrrol_Methylase_sf"/>
</dbReference>
<dbReference type="Pfam" id="PF14824">
    <property type="entry name" value="Sirohm_synth_M"/>
    <property type="match status" value="1"/>
</dbReference>
<evidence type="ECO:0000256" key="14">
    <source>
        <dbReference type="ARBA" id="ARBA00060548"/>
    </source>
</evidence>
<dbReference type="EMBL" id="QGGU01000001">
    <property type="protein sequence ID" value="PWK54254.1"/>
    <property type="molecule type" value="Genomic_DNA"/>
</dbReference>
<gene>
    <name evidence="15" type="primary">cysG</name>
    <name evidence="21" type="ORF">C8D97_101102</name>
</gene>
<comment type="similarity">
    <text evidence="15">In the N-terminal section; belongs to the precorrin-2 dehydrogenase / sirohydrochlorin ferrochelatase family.</text>
</comment>
<comment type="function">
    <text evidence="15">Multifunctional enzyme that catalyzes the SAM-dependent methylations of uroporphyrinogen III at position C-2 and C-7 to form precorrin-2 via precorrin-1. Then it catalyzes the NAD-dependent ring dehydrogenation of precorrin-2 to yield sirohydrochlorin. Finally, it catalyzes the ferrochelation of sirohydrochlorin to yield siroheme.</text>
</comment>
<dbReference type="UniPathway" id="UPA00262">
    <property type="reaction ID" value="UER00211"/>
</dbReference>
<dbReference type="UniPathway" id="UPA00148">
    <property type="reaction ID" value="UER00211"/>
</dbReference>
<dbReference type="NCBIfam" id="NF004790">
    <property type="entry name" value="PRK06136.1"/>
    <property type="match status" value="1"/>
</dbReference>
<evidence type="ECO:0000256" key="8">
    <source>
        <dbReference type="ARBA" id="ARBA00023027"/>
    </source>
</evidence>
<dbReference type="Gene3D" id="3.30.950.10">
    <property type="entry name" value="Methyltransferase, Cobalt-precorrin-4 Transmethylase, Domain 2"/>
    <property type="match status" value="1"/>
</dbReference>
<evidence type="ECO:0000256" key="11">
    <source>
        <dbReference type="ARBA" id="ARBA00023268"/>
    </source>
</evidence>
<evidence type="ECO:0000259" key="19">
    <source>
        <dbReference type="Pfam" id="PF10414"/>
    </source>
</evidence>
<evidence type="ECO:0000256" key="7">
    <source>
        <dbReference type="ARBA" id="ARBA00023002"/>
    </source>
</evidence>
<evidence type="ECO:0000256" key="4">
    <source>
        <dbReference type="ARBA" id="ARBA00022603"/>
    </source>
</evidence>
<accession>A0A316FZX9</accession>
<dbReference type="InterPro" id="IPR014777">
    <property type="entry name" value="4pyrrole_Mease_sub1"/>
</dbReference>
<dbReference type="PANTHER" id="PTHR45790">
    <property type="entry name" value="SIROHEME SYNTHASE-RELATED"/>
    <property type="match status" value="1"/>
</dbReference>
<dbReference type="PANTHER" id="PTHR45790:SF1">
    <property type="entry name" value="SIROHEME SYNTHASE"/>
    <property type="match status" value="1"/>
</dbReference>
<dbReference type="InterPro" id="IPR006367">
    <property type="entry name" value="Sirohaem_synthase_N"/>
</dbReference>
<dbReference type="SUPFAM" id="SSF75615">
    <property type="entry name" value="Siroheme synthase middle domains-like"/>
    <property type="match status" value="1"/>
</dbReference>
<dbReference type="Gene3D" id="3.40.1010.10">
    <property type="entry name" value="Cobalt-precorrin-4 Transmethylase, Domain 1"/>
    <property type="match status" value="1"/>
</dbReference>
<dbReference type="InterPro" id="IPR019478">
    <property type="entry name" value="Sirohaem_synthase_dimer_dom"/>
</dbReference>
<dbReference type="CDD" id="cd11642">
    <property type="entry name" value="SUMT"/>
    <property type="match status" value="1"/>
</dbReference>
<comment type="similarity">
    <text evidence="15">In the C-terminal section; belongs to the precorrin methyltransferase family.</text>
</comment>
<keyword evidence="22" id="KW-1185">Reference proteome</keyword>
<dbReference type="InterPro" id="IPR037115">
    <property type="entry name" value="Sirohaem_synt_dimer_dom_sf"/>
</dbReference>
<reference evidence="21 22" key="1">
    <citation type="submission" date="2018-05" db="EMBL/GenBank/DDBJ databases">
        <title>Genomic Encyclopedia of Type Strains, Phase IV (KMG-IV): sequencing the most valuable type-strain genomes for metagenomic binning, comparative biology and taxonomic classification.</title>
        <authorList>
            <person name="Goeker M."/>
        </authorList>
    </citation>
    <scope>NUCLEOTIDE SEQUENCE [LARGE SCALE GENOMIC DNA]</scope>
    <source>
        <strain evidence="21 22">DSM 25350</strain>
    </source>
</reference>
<dbReference type="InterPro" id="IPR006366">
    <property type="entry name" value="CobA/CysG_C"/>
</dbReference>
<evidence type="ECO:0000256" key="2">
    <source>
        <dbReference type="ARBA" id="ARBA00005879"/>
    </source>
</evidence>
<comment type="pathway">
    <text evidence="14 15">Cofactor biosynthesis; adenosylcobalamin biosynthesis; precorrin-2 from uroporphyrinogen III: step 1/1.</text>
</comment>
<dbReference type="SUPFAM" id="SSF51735">
    <property type="entry name" value="NAD(P)-binding Rossmann-fold domains"/>
    <property type="match status" value="1"/>
</dbReference>
<evidence type="ECO:0000256" key="5">
    <source>
        <dbReference type="ARBA" id="ARBA00022679"/>
    </source>
</evidence>
<keyword evidence="5 15" id="KW-0808">Transferase</keyword>
<feature type="binding site" evidence="15">
    <location>
        <begin position="22"/>
        <end position="23"/>
    </location>
    <ligand>
        <name>NAD(+)</name>
        <dbReference type="ChEBI" id="CHEBI:57540"/>
    </ligand>
</feature>
<evidence type="ECO:0000256" key="13">
    <source>
        <dbReference type="ARBA" id="ARBA00047561"/>
    </source>
</evidence>
<dbReference type="InterPro" id="IPR014776">
    <property type="entry name" value="4pyrrole_Mease_sub2"/>
</dbReference>
<dbReference type="InterPro" id="IPR012409">
    <property type="entry name" value="Sirohaem_synth"/>
</dbReference>
<evidence type="ECO:0000259" key="18">
    <source>
        <dbReference type="Pfam" id="PF00590"/>
    </source>
</evidence>
<comment type="pathway">
    <text evidence="15">Porphyrin-containing compound metabolism; siroheme biosynthesis; siroheme from sirohydrochlorin: step 1/1.</text>
</comment>
<evidence type="ECO:0000256" key="15">
    <source>
        <dbReference type="HAMAP-Rule" id="MF_01646"/>
    </source>
</evidence>
<dbReference type="GO" id="GO:0009236">
    <property type="term" value="P:cobalamin biosynthetic process"/>
    <property type="evidence" value="ECO:0007669"/>
    <property type="project" value="UniProtKB-UniRule"/>
</dbReference>
<dbReference type="InterPro" id="IPR000878">
    <property type="entry name" value="4pyrrol_Mease"/>
</dbReference>
<dbReference type="NCBIfam" id="TIGR01470">
    <property type="entry name" value="cysG_Nterm"/>
    <property type="match status" value="1"/>
</dbReference>
<dbReference type="GO" id="GO:0004851">
    <property type="term" value="F:uroporphyrin-III C-methyltransferase activity"/>
    <property type="evidence" value="ECO:0007669"/>
    <property type="project" value="UniProtKB-UniRule"/>
</dbReference>
<feature type="binding site" evidence="15">
    <location>
        <position position="234"/>
    </location>
    <ligand>
        <name>S-adenosyl-L-methionine</name>
        <dbReference type="ChEBI" id="CHEBI:59789"/>
    </ligand>
</feature>
<organism evidence="21 22">
    <name type="scientific">Pleionea mediterranea</name>
    <dbReference type="NCBI Taxonomy" id="523701"/>
    <lineage>
        <taxon>Bacteria</taxon>
        <taxon>Pseudomonadati</taxon>
        <taxon>Pseudomonadota</taxon>
        <taxon>Gammaproteobacteria</taxon>
        <taxon>Oceanospirillales</taxon>
        <taxon>Pleioneaceae</taxon>
        <taxon>Pleionea</taxon>
    </lineage>
</organism>
<dbReference type="GO" id="GO:0051287">
    <property type="term" value="F:NAD binding"/>
    <property type="evidence" value="ECO:0007669"/>
    <property type="project" value="InterPro"/>
</dbReference>
<dbReference type="FunFam" id="3.30.160.110:FF:000001">
    <property type="entry name" value="Siroheme synthase"/>
    <property type="match status" value="1"/>
</dbReference>
<evidence type="ECO:0000256" key="6">
    <source>
        <dbReference type="ARBA" id="ARBA00022691"/>
    </source>
</evidence>
<comment type="pathway">
    <text evidence="1 15">Porphyrin-containing compound metabolism; siroheme biosynthesis; sirohydrochlorin from precorrin-2: step 1/1.</text>
</comment>
<evidence type="ECO:0000313" key="22">
    <source>
        <dbReference type="Proteomes" id="UP000245790"/>
    </source>
</evidence>
<feature type="domain" description="Sirohaem synthase dimerisation" evidence="19">
    <location>
        <begin position="151"/>
        <end position="208"/>
    </location>
</feature>
<comment type="pathway">
    <text evidence="12 15">Porphyrin-containing compound metabolism; siroheme biosynthesis; precorrin-2 from uroporphyrinogen III: step 1/1.</text>
</comment>
<feature type="domain" description="Siroheme synthase central" evidence="20">
    <location>
        <begin position="120"/>
        <end position="146"/>
    </location>
</feature>
<dbReference type="PIRSF" id="PIRSF036426">
    <property type="entry name" value="Sirohaem_synth"/>
    <property type="match status" value="1"/>
</dbReference>
<evidence type="ECO:0000256" key="12">
    <source>
        <dbReference type="ARBA" id="ARBA00025705"/>
    </source>
</evidence>
<comment type="caution">
    <text evidence="21">The sequence shown here is derived from an EMBL/GenBank/DDBJ whole genome shotgun (WGS) entry which is preliminary data.</text>
</comment>
<feature type="binding site" evidence="15">
    <location>
        <begin position="310"/>
        <end position="312"/>
    </location>
    <ligand>
        <name>S-adenosyl-L-methionine</name>
        <dbReference type="ChEBI" id="CHEBI:59789"/>
    </ligand>
</feature>
<dbReference type="Proteomes" id="UP000245790">
    <property type="component" value="Unassembled WGS sequence"/>
</dbReference>
<feature type="active site" description="Proton donor" evidence="15 16">
    <location>
        <position position="279"/>
    </location>
</feature>
<sequence length="477" mass="52425">MDFFPIFTQLRGRQCLVVGAGEVAARKIELLNQAGALITVIAKRISSTVEQMAQSSNNIQLIEDTYSEHYLTKKWLVISATDDQALNQQIAEQAEQQQIFANVVDNAPLCSFITPAIIDRSPITIAISTGGKAPVLARLLRGRLESLIPAAYGRLAKLADKFRLRVKQTLTTGMQRKAFWEQAFEGDIAEKVFDNKHQQAEQQLTQLLNQHKYAALTNMPSQSQGSVYLIGAGPGDPDLLTFKALRLMQKADVVVYDRLVSEPILNLVRRDAERIYVGKQKAQHCVPQDKINELLIHQAQQGKRVVRLKGGDPYIFGRGGEEAQQLVDAGISFDVVPGITSAAGASTYCGIPLTHRDYAQSVTFATGHLKNNSVDLNWTALAQSNNTLVIYMGLTGLAIIGEKLIEQGLTPSMPVAVIQNATQDNQKVVIGTLKNIAQRVKQAQITSPAIIIIGEVVKLYNRLNVQNDNEYLLSKTA</sequence>
<keyword evidence="11 15" id="KW-0511">Multifunctional enzyme</keyword>
<dbReference type="OrthoDB" id="9815856at2"/>
<dbReference type="GO" id="GO:0019354">
    <property type="term" value="P:siroheme biosynthetic process"/>
    <property type="evidence" value="ECO:0007669"/>
    <property type="project" value="UniProtKB-UniRule"/>
</dbReference>
<dbReference type="HAMAP" id="MF_01646">
    <property type="entry name" value="Siroheme_synth"/>
    <property type="match status" value="1"/>
</dbReference>
<protein>
    <recommendedName>
        <fullName evidence="15">Siroheme synthase</fullName>
    </recommendedName>
    <domain>
        <recommendedName>
            <fullName evidence="15">Uroporphyrinogen-III C-methyltransferase</fullName>
            <shortName evidence="15">Urogen III methylase</shortName>
            <ecNumber evidence="15">2.1.1.107</ecNumber>
        </recommendedName>
        <alternativeName>
            <fullName evidence="15">SUMT</fullName>
        </alternativeName>
        <alternativeName>
            <fullName evidence="15">Uroporphyrinogen III methylase</fullName>
            <shortName evidence="15">UROM</shortName>
        </alternativeName>
    </domain>
    <domain>
        <recommendedName>
            <fullName evidence="15">Precorrin-2 dehydrogenase</fullName>
            <ecNumber evidence="15">1.3.1.76</ecNumber>
        </recommendedName>
    </domain>
    <domain>
        <recommendedName>
            <fullName evidence="15">Sirohydrochlorin ferrochelatase</fullName>
            <ecNumber evidence="15">4.99.1.4</ecNumber>
        </recommendedName>
    </domain>
</protein>
<name>A0A316FZX9_9GAMM</name>
<dbReference type="Pfam" id="PF00590">
    <property type="entry name" value="TP_methylase"/>
    <property type="match status" value="1"/>
</dbReference>
<dbReference type="Gene3D" id="3.30.160.110">
    <property type="entry name" value="Siroheme synthase, domain 2"/>
    <property type="match status" value="1"/>
</dbReference>
<dbReference type="EC" id="1.3.1.76" evidence="15"/>
<dbReference type="FunFam" id="3.40.1010.10:FF:000001">
    <property type="entry name" value="Siroheme synthase"/>
    <property type="match status" value="1"/>
</dbReference>
<feature type="region of interest" description="Uroporphyrinogen-III C-methyltransferase" evidence="15">
    <location>
        <begin position="225"/>
        <end position="477"/>
    </location>
</feature>
<dbReference type="Gene3D" id="3.40.50.720">
    <property type="entry name" value="NAD(P)-binding Rossmann-like Domain"/>
    <property type="match status" value="1"/>
</dbReference>
<dbReference type="EC" id="4.99.1.4" evidence="15"/>
<keyword evidence="10 15" id="KW-0627">Porphyrin biosynthesis</keyword>
<keyword evidence="7 15" id="KW-0560">Oxidoreductase</keyword>
<keyword evidence="4 15" id="KW-0489">Methyltransferase</keyword>
<evidence type="ECO:0000256" key="1">
    <source>
        <dbReference type="ARBA" id="ARBA00005010"/>
    </source>
</evidence>
<dbReference type="AlphaFoldDB" id="A0A316FZX9"/>
<evidence type="ECO:0000256" key="17">
    <source>
        <dbReference type="RuleBase" id="RU003960"/>
    </source>
</evidence>
<dbReference type="NCBIfam" id="TIGR01469">
    <property type="entry name" value="cobA_cysG_Cterm"/>
    <property type="match status" value="1"/>
</dbReference>
<dbReference type="EC" id="2.1.1.107" evidence="15"/>
<feature type="binding site" evidence="15">
    <location>
        <position position="392"/>
    </location>
    <ligand>
        <name>S-adenosyl-L-methionine</name>
        <dbReference type="ChEBI" id="CHEBI:59789"/>
    </ligand>
</feature>
<dbReference type="InterPro" id="IPR028281">
    <property type="entry name" value="Sirohaem_synthase_central"/>
</dbReference>
<keyword evidence="9 15" id="KW-0456">Lyase</keyword>
<keyword evidence="6 15" id="KW-0949">S-adenosyl-L-methionine</keyword>
<feature type="binding site" evidence="15">
    <location>
        <begin position="43"/>
        <end position="44"/>
    </location>
    <ligand>
        <name>NAD(+)</name>
        <dbReference type="ChEBI" id="CHEBI:57540"/>
    </ligand>
</feature>
<feature type="binding site" evidence="15">
    <location>
        <position position="421"/>
    </location>
    <ligand>
        <name>S-adenosyl-L-methionine</name>
        <dbReference type="ChEBI" id="CHEBI:59789"/>
    </ligand>
</feature>
<dbReference type="FunFam" id="3.30.950.10:FF:000001">
    <property type="entry name" value="Siroheme synthase"/>
    <property type="match status" value="1"/>
</dbReference>
<comment type="catalytic activity">
    <reaction evidence="15">
        <text>uroporphyrinogen III + 2 S-adenosyl-L-methionine = precorrin-2 + 2 S-adenosyl-L-homocysteine + H(+)</text>
        <dbReference type="Rhea" id="RHEA:32459"/>
        <dbReference type="ChEBI" id="CHEBI:15378"/>
        <dbReference type="ChEBI" id="CHEBI:57308"/>
        <dbReference type="ChEBI" id="CHEBI:57856"/>
        <dbReference type="ChEBI" id="CHEBI:58827"/>
        <dbReference type="ChEBI" id="CHEBI:59789"/>
        <dbReference type="EC" id="2.1.1.107"/>
    </reaction>
</comment>
<dbReference type="InterPro" id="IPR050161">
    <property type="entry name" value="Siro_Cobalamin_biosynth"/>
</dbReference>
<dbReference type="NCBIfam" id="NF007922">
    <property type="entry name" value="PRK10637.1"/>
    <property type="match status" value="1"/>
</dbReference>
<keyword evidence="3 15" id="KW-0169">Cobalamin biosynthesis</keyword>
<evidence type="ECO:0000313" key="21">
    <source>
        <dbReference type="EMBL" id="PWK54254.1"/>
    </source>
</evidence>
<feature type="region of interest" description="Precorrin-2 dehydrogenase / sirohydrochlorin ferrochelatase" evidence="15">
    <location>
        <begin position="1"/>
        <end position="204"/>
    </location>
</feature>
<dbReference type="GO" id="GO:0043115">
    <property type="term" value="F:precorrin-2 dehydrogenase activity"/>
    <property type="evidence" value="ECO:0007669"/>
    <property type="project" value="UniProtKB-UniRule"/>
</dbReference>
<comment type="catalytic activity">
    <reaction evidence="15">
        <text>siroheme + 2 H(+) = sirohydrochlorin + Fe(2+)</text>
        <dbReference type="Rhea" id="RHEA:24360"/>
        <dbReference type="ChEBI" id="CHEBI:15378"/>
        <dbReference type="ChEBI" id="CHEBI:29033"/>
        <dbReference type="ChEBI" id="CHEBI:58351"/>
        <dbReference type="ChEBI" id="CHEBI:60052"/>
        <dbReference type="EC" id="4.99.1.4"/>
    </reaction>
</comment>
<dbReference type="SUPFAM" id="SSF53790">
    <property type="entry name" value="Tetrapyrrole methylase"/>
    <property type="match status" value="1"/>
</dbReference>
<evidence type="ECO:0000256" key="10">
    <source>
        <dbReference type="ARBA" id="ARBA00023244"/>
    </source>
</evidence>